<name>A0A2T1HTX4_9HYPH</name>
<dbReference type="Proteomes" id="UP000239772">
    <property type="component" value="Unassembled WGS sequence"/>
</dbReference>
<keyword evidence="7" id="KW-0645">Protease</keyword>
<dbReference type="InterPro" id="IPR033740">
    <property type="entry name" value="Pept_M24B"/>
</dbReference>
<dbReference type="PANTHER" id="PTHR43763">
    <property type="entry name" value="XAA-PRO AMINOPEPTIDASE 1"/>
    <property type="match status" value="1"/>
</dbReference>
<feature type="domain" description="Peptidase M24" evidence="4">
    <location>
        <begin position="326"/>
        <end position="536"/>
    </location>
</feature>
<dbReference type="Pfam" id="PF01321">
    <property type="entry name" value="Creatinase_N"/>
    <property type="match status" value="1"/>
</dbReference>
<dbReference type="Pfam" id="PF00557">
    <property type="entry name" value="Peptidase_M24"/>
    <property type="match status" value="1"/>
</dbReference>
<dbReference type="SUPFAM" id="SSF53092">
    <property type="entry name" value="Creatinase/prolidase N-terminal domain"/>
    <property type="match status" value="1"/>
</dbReference>
<dbReference type="EMBL" id="PVZS01000009">
    <property type="protein sequence ID" value="PSC05101.1"/>
    <property type="molecule type" value="Genomic_DNA"/>
</dbReference>
<dbReference type="OrthoDB" id="9806388at2"/>
<proteinExistence type="inferred from homology"/>
<protein>
    <submittedName>
        <fullName evidence="7">X-Pro aminopeptidase</fullName>
    </submittedName>
</protein>
<dbReference type="Gene3D" id="3.90.230.10">
    <property type="entry name" value="Creatinase/methionine aminopeptidase superfamily"/>
    <property type="match status" value="1"/>
</dbReference>
<feature type="domain" description="Creatinase N-terminal" evidence="5">
    <location>
        <begin position="21"/>
        <end position="151"/>
    </location>
</feature>
<dbReference type="AlphaFoldDB" id="A0A2T1HTX4"/>
<sequence>MARAVFQSFEERADPAHGAARAAALRAELARQGLDGFVIPRTDEHQNEYVAPSSERLAWLTGFTGSWGLAIVLRDAAAIFVDGRYTVQVREQVDTAVFSPEHLIDNPPEAWLEKHLQAGQKLGYDPNLHTHDGVKRLERACAAAGASLVAVDRNPVDAIWSDRPATPMAAVALHPMQYAGEASASKLDRIRARLGELGDAALVITDPHAVAWTFNIRGGDVSHTPLPLGYAVVPREGRPSLFLAGAKLSNEVRAALEDMADVREPAELGKTLEGLGAAKAKVRFDQATAARRLVAALERAGGSPDVGACPVALMKAAKNAAEIEGSRAAHRRDGAAMANFLAWFAREAPKGGLTEISAVEALEGFRRDTGQLADVSFPSIAGAGPNSAIPHYRVTEKSNRPIEPGIFLIDSGAQYRDGTTDITRTVAVGEPTAEMKDRFTRVLKGHIAIDTAVFPKGTSGAQLDAFARRPLWDAGLDFDHGTGHGIGSYLSVHEGPQRLSKIGTTPLEPGMILSNEPGYYKGGAFGIRIENLILVQKREIPGAEREMYGFETLSFTPIDLALVEPALLTDAEIAWLNAYHARTREIIRPLVSGETAAWLEQATRPIGR</sequence>
<comment type="caution">
    <text evidence="7">The sequence shown here is derived from an EMBL/GenBank/DDBJ whole genome shotgun (WGS) entry which is preliminary data.</text>
</comment>
<comment type="similarity">
    <text evidence="1">Belongs to the peptidase M24B family.</text>
</comment>
<dbReference type="GO" id="GO:0046872">
    <property type="term" value="F:metal ion binding"/>
    <property type="evidence" value="ECO:0007669"/>
    <property type="project" value="UniProtKB-KW"/>
</dbReference>
<dbReference type="Pfam" id="PF16189">
    <property type="entry name" value="Creatinase_N_2"/>
    <property type="match status" value="1"/>
</dbReference>
<evidence type="ECO:0000259" key="6">
    <source>
        <dbReference type="Pfam" id="PF16188"/>
    </source>
</evidence>
<dbReference type="InterPro" id="IPR036005">
    <property type="entry name" value="Creatinase/aminopeptidase-like"/>
</dbReference>
<dbReference type="InterPro" id="IPR029149">
    <property type="entry name" value="Creatin/AminoP/Spt16_N"/>
</dbReference>
<keyword evidence="3" id="KW-0378">Hydrolase</keyword>
<keyword evidence="8" id="KW-1185">Reference proteome</keyword>
<dbReference type="GO" id="GO:0005737">
    <property type="term" value="C:cytoplasm"/>
    <property type="evidence" value="ECO:0007669"/>
    <property type="project" value="UniProtKB-ARBA"/>
</dbReference>
<dbReference type="InterPro" id="IPR050422">
    <property type="entry name" value="X-Pro_aminopeptidase_P"/>
</dbReference>
<dbReference type="InterPro" id="IPR032416">
    <property type="entry name" value="Peptidase_M24_C"/>
</dbReference>
<evidence type="ECO:0000256" key="3">
    <source>
        <dbReference type="ARBA" id="ARBA00022801"/>
    </source>
</evidence>
<evidence type="ECO:0000259" key="5">
    <source>
        <dbReference type="Pfam" id="PF01321"/>
    </source>
</evidence>
<organism evidence="7 8">
    <name type="scientific">Alsobacter soli</name>
    <dbReference type="NCBI Taxonomy" id="2109933"/>
    <lineage>
        <taxon>Bacteria</taxon>
        <taxon>Pseudomonadati</taxon>
        <taxon>Pseudomonadota</taxon>
        <taxon>Alphaproteobacteria</taxon>
        <taxon>Hyphomicrobiales</taxon>
        <taxon>Alsobacteraceae</taxon>
        <taxon>Alsobacter</taxon>
    </lineage>
</organism>
<dbReference type="Pfam" id="PF16188">
    <property type="entry name" value="Peptidase_M24_C"/>
    <property type="match status" value="1"/>
</dbReference>
<dbReference type="FunFam" id="3.90.230.10:FF:000009">
    <property type="entry name" value="xaa-Pro aminopeptidase 2"/>
    <property type="match status" value="1"/>
</dbReference>
<evidence type="ECO:0000256" key="1">
    <source>
        <dbReference type="ARBA" id="ARBA00008766"/>
    </source>
</evidence>
<dbReference type="Gene3D" id="3.40.350.10">
    <property type="entry name" value="Creatinase/prolidase N-terminal domain"/>
    <property type="match status" value="2"/>
</dbReference>
<evidence type="ECO:0000259" key="4">
    <source>
        <dbReference type="Pfam" id="PF00557"/>
    </source>
</evidence>
<dbReference type="CDD" id="cd01085">
    <property type="entry name" value="APP"/>
    <property type="match status" value="1"/>
</dbReference>
<feature type="domain" description="Peptidase M24 C-terminal" evidence="6">
    <location>
        <begin position="546"/>
        <end position="606"/>
    </location>
</feature>
<reference evidence="8" key="1">
    <citation type="submission" date="2018-03" db="EMBL/GenBank/DDBJ databases">
        <authorList>
            <person name="Sun L."/>
            <person name="Liu H."/>
            <person name="Chen W."/>
            <person name="Huang K."/>
            <person name="Liu W."/>
            <person name="Gao X."/>
        </authorList>
    </citation>
    <scope>NUCLEOTIDE SEQUENCE [LARGE SCALE GENOMIC DNA]</scope>
    <source>
        <strain evidence="8">SH9</strain>
    </source>
</reference>
<dbReference type="InterPro" id="IPR000994">
    <property type="entry name" value="Pept_M24"/>
</dbReference>
<dbReference type="SUPFAM" id="SSF55920">
    <property type="entry name" value="Creatinase/aminopeptidase"/>
    <property type="match status" value="1"/>
</dbReference>
<keyword evidence="7" id="KW-0031">Aminopeptidase</keyword>
<evidence type="ECO:0000313" key="8">
    <source>
        <dbReference type="Proteomes" id="UP000239772"/>
    </source>
</evidence>
<evidence type="ECO:0000313" key="7">
    <source>
        <dbReference type="EMBL" id="PSC05101.1"/>
    </source>
</evidence>
<evidence type="ECO:0000256" key="2">
    <source>
        <dbReference type="ARBA" id="ARBA00022723"/>
    </source>
</evidence>
<accession>A0A2T1HTX4</accession>
<dbReference type="PANTHER" id="PTHR43763:SF6">
    <property type="entry name" value="XAA-PRO AMINOPEPTIDASE 1"/>
    <property type="match status" value="1"/>
</dbReference>
<keyword evidence="2" id="KW-0479">Metal-binding</keyword>
<dbReference type="InterPro" id="IPR000587">
    <property type="entry name" value="Creatinase_N"/>
</dbReference>
<dbReference type="RefSeq" id="WP_106336546.1">
    <property type="nucleotide sequence ID" value="NZ_PVZS01000009.1"/>
</dbReference>
<dbReference type="GO" id="GO:0070006">
    <property type="term" value="F:metalloaminopeptidase activity"/>
    <property type="evidence" value="ECO:0007669"/>
    <property type="project" value="InterPro"/>
</dbReference>
<gene>
    <name evidence="7" type="ORF">SLNSH_09745</name>
</gene>